<evidence type="ECO:0000256" key="1">
    <source>
        <dbReference type="SAM" id="MobiDB-lite"/>
    </source>
</evidence>
<sequence length="103" mass="10563">MSQAVSTEAAGGSVHPAALAKPAPPERWRVGGQTQGSAPSLIRSSPTGTPITEDPPANVAGRSAQKLDPSRPATGKFRGLFLVPDLLCPFSEGFPLASGLESR</sequence>
<evidence type="ECO:0000313" key="3">
    <source>
        <dbReference type="Proteomes" id="UP001152622"/>
    </source>
</evidence>
<accession>A0A9Q1IMX4</accession>
<name>A0A9Q1IMX4_SYNKA</name>
<reference evidence="2" key="1">
    <citation type="journal article" date="2023" name="Science">
        <title>Genome structures resolve the early diversification of teleost fishes.</title>
        <authorList>
            <person name="Parey E."/>
            <person name="Louis A."/>
            <person name="Montfort J."/>
            <person name="Bouchez O."/>
            <person name="Roques C."/>
            <person name="Iampietro C."/>
            <person name="Lluch J."/>
            <person name="Castinel A."/>
            <person name="Donnadieu C."/>
            <person name="Desvignes T."/>
            <person name="Floi Bucao C."/>
            <person name="Jouanno E."/>
            <person name="Wen M."/>
            <person name="Mejri S."/>
            <person name="Dirks R."/>
            <person name="Jansen H."/>
            <person name="Henkel C."/>
            <person name="Chen W.J."/>
            <person name="Zahm M."/>
            <person name="Cabau C."/>
            <person name="Klopp C."/>
            <person name="Thompson A.W."/>
            <person name="Robinson-Rechavi M."/>
            <person name="Braasch I."/>
            <person name="Lecointre G."/>
            <person name="Bobe J."/>
            <person name="Postlethwait J.H."/>
            <person name="Berthelot C."/>
            <person name="Roest Crollius H."/>
            <person name="Guiguen Y."/>
        </authorList>
    </citation>
    <scope>NUCLEOTIDE SEQUENCE</scope>
    <source>
        <strain evidence="2">WJC10195</strain>
    </source>
</reference>
<dbReference type="EMBL" id="JAINUF010000012">
    <property type="protein sequence ID" value="KAJ8345794.1"/>
    <property type="molecule type" value="Genomic_DNA"/>
</dbReference>
<gene>
    <name evidence="2" type="ORF">SKAU_G00299870</name>
</gene>
<keyword evidence="3" id="KW-1185">Reference proteome</keyword>
<feature type="region of interest" description="Disordered" evidence="1">
    <location>
        <begin position="1"/>
        <end position="73"/>
    </location>
</feature>
<dbReference type="AlphaFoldDB" id="A0A9Q1IMX4"/>
<comment type="caution">
    <text evidence="2">The sequence shown here is derived from an EMBL/GenBank/DDBJ whole genome shotgun (WGS) entry which is preliminary data.</text>
</comment>
<proteinExistence type="predicted"/>
<protein>
    <submittedName>
        <fullName evidence="2">Uncharacterized protein</fullName>
    </submittedName>
</protein>
<organism evidence="2 3">
    <name type="scientific">Synaphobranchus kaupii</name>
    <name type="common">Kaup's arrowtooth eel</name>
    <dbReference type="NCBI Taxonomy" id="118154"/>
    <lineage>
        <taxon>Eukaryota</taxon>
        <taxon>Metazoa</taxon>
        <taxon>Chordata</taxon>
        <taxon>Craniata</taxon>
        <taxon>Vertebrata</taxon>
        <taxon>Euteleostomi</taxon>
        <taxon>Actinopterygii</taxon>
        <taxon>Neopterygii</taxon>
        <taxon>Teleostei</taxon>
        <taxon>Anguilliformes</taxon>
        <taxon>Synaphobranchidae</taxon>
        <taxon>Synaphobranchus</taxon>
    </lineage>
</organism>
<feature type="compositionally biased region" description="Polar residues" evidence="1">
    <location>
        <begin position="35"/>
        <end position="50"/>
    </location>
</feature>
<dbReference type="Proteomes" id="UP001152622">
    <property type="component" value="Chromosome 12"/>
</dbReference>
<evidence type="ECO:0000313" key="2">
    <source>
        <dbReference type="EMBL" id="KAJ8345794.1"/>
    </source>
</evidence>